<accession>A0ABY2ZQY8</accession>
<dbReference type="InterPro" id="IPR035959">
    <property type="entry name" value="RutC-like_sf"/>
</dbReference>
<keyword evidence="2" id="KW-1185">Reference proteome</keyword>
<gene>
    <name evidence="1" type="ORF">FK492_24045</name>
</gene>
<dbReference type="EMBL" id="VICF01000118">
    <property type="protein sequence ID" value="TQC60807.1"/>
    <property type="molecule type" value="Genomic_DNA"/>
</dbReference>
<dbReference type="Proteomes" id="UP000319715">
    <property type="component" value="Unassembled WGS sequence"/>
</dbReference>
<sequence length="32" mass="3347">WVSPGNTPARATVQAKLADPAWKIEIVITAAA</sequence>
<dbReference type="Gene3D" id="3.30.1330.40">
    <property type="entry name" value="RutC-like"/>
    <property type="match status" value="1"/>
</dbReference>
<reference evidence="1 2" key="1">
    <citation type="submission" date="2019-06" db="EMBL/GenBank/DDBJ databases">
        <title>Pantoea dispersa Assembly.</title>
        <authorList>
            <person name="Wang J."/>
        </authorList>
    </citation>
    <scope>NUCLEOTIDE SEQUENCE [LARGE SCALE GENOMIC DNA]</scope>
    <source>
        <strain evidence="2">bio</strain>
    </source>
</reference>
<dbReference type="PROSITE" id="PS01094">
    <property type="entry name" value="UPF0076"/>
    <property type="match status" value="1"/>
</dbReference>
<evidence type="ECO:0000313" key="2">
    <source>
        <dbReference type="Proteomes" id="UP000319715"/>
    </source>
</evidence>
<dbReference type="InterPro" id="IPR019897">
    <property type="entry name" value="RidA_CS"/>
</dbReference>
<organism evidence="1 2">
    <name type="scientific">Pantoea dispersa</name>
    <dbReference type="NCBI Taxonomy" id="59814"/>
    <lineage>
        <taxon>Bacteria</taxon>
        <taxon>Pseudomonadati</taxon>
        <taxon>Pseudomonadota</taxon>
        <taxon>Gammaproteobacteria</taxon>
        <taxon>Enterobacterales</taxon>
        <taxon>Erwiniaceae</taxon>
        <taxon>Pantoea</taxon>
    </lineage>
</organism>
<evidence type="ECO:0000313" key="1">
    <source>
        <dbReference type="EMBL" id="TQC60807.1"/>
    </source>
</evidence>
<proteinExistence type="predicted"/>
<comment type="caution">
    <text evidence="1">The sequence shown here is derived from an EMBL/GenBank/DDBJ whole genome shotgun (WGS) entry which is preliminary data.</text>
</comment>
<dbReference type="SUPFAM" id="SSF55298">
    <property type="entry name" value="YjgF-like"/>
    <property type="match status" value="1"/>
</dbReference>
<protein>
    <submittedName>
        <fullName evidence="1">RidA family protein</fullName>
    </submittedName>
</protein>
<name>A0ABY2ZQY8_9GAMM</name>
<feature type="non-terminal residue" evidence="1">
    <location>
        <position position="1"/>
    </location>
</feature>